<comment type="caution">
    <text evidence="1">The sequence shown here is derived from an EMBL/GenBank/DDBJ whole genome shotgun (WGS) entry which is preliminary data.</text>
</comment>
<gene>
    <name evidence="1" type="ORF">A2784_01225</name>
</gene>
<evidence type="ECO:0000313" key="1">
    <source>
        <dbReference type="EMBL" id="OGY17728.1"/>
    </source>
</evidence>
<dbReference type="Proteomes" id="UP000177324">
    <property type="component" value="Unassembled WGS sequence"/>
</dbReference>
<protein>
    <submittedName>
        <fullName evidence="1">Uncharacterized protein</fullName>
    </submittedName>
</protein>
<reference evidence="1 2" key="1">
    <citation type="journal article" date="2016" name="Nat. Commun.">
        <title>Thousands of microbial genomes shed light on interconnected biogeochemical processes in an aquifer system.</title>
        <authorList>
            <person name="Anantharaman K."/>
            <person name="Brown C.T."/>
            <person name="Hug L.A."/>
            <person name="Sharon I."/>
            <person name="Castelle C.J."/>
            <person name="Probst A.J."/>
            <person name="Thomas B.C."/>
            <person name="Singh A."/>
            <person name="Wilkins M.J."/>
            <person name="Karaoz U."/>
            <person name="Brodie E.L."/>
            <person name="Williams K.H."/>
            <person name="Hubbard S.S."/>
            <person name="Banfield J.F."/>
        </authorList>
    </citation>
    <scope>NUCLEOTIDE SEQUENCE [LARGE SCALE GENOMIC DNA]</scope>
</reference>
<proteinExistence type="predicted"/>
<dbReference type="AlphaFoldDB" id="A0A1G1VQP6"/>
<name>A0A1G1VQP6_9BACT</name>
<organism evidence="1 2">
    <name type="scientific">Candidatus Chisholmbacteria bacterium RIFCSPHIGHO2_01_FULL_48_12</name>
    <dbReference type="NCBI Taxonomy" id="1797589"/>
    <lineage>
        <taxon>Bacteria</taxon>
        <taxon>Candidatus Chisholmiibacteriota</taxon>
    </lineage>
</organism>
<dbReference type="STRING" id="1797589.A2784_01225"/>
<evidence type="ECO:0000313" key="2">
    <source>
        <dbReference type="Proteomes" id="UP000177324"/>
    </source>
</evidence>
<accession>A0A1G1VQP6</accession>
<sequence>MTEFNDSSTPVNPVVSISRLENLAAELVKNEPSKVNFGGGDRSAVEQKYNALLNRMKGESSEAYVLTWTGNKIPYGAEIQEKKVALTQNGIVTAEDGSTIGTYDRITEY</sequence>
<dbReference type="EMBL" id="MHCH01000015">
    <property type="protein sequence ID" value="OGY17728.1"/>
    <property type="molecule type" value="Genomic_DNA"/>
</dbReference>